<dbReference type="EMBL" id="JI164561">
    <property type="protein sequence ID" value="ADY40392.1"/>
    <property type="molecule type" value="mRNA"/>
</dbReference>
<dbReference type="PANTHER" id="PTHR23287">
    <property type="entry name" value="RUBY-EYE2-LIKE PROTEIN"/>
    <property type="match status" value="1"/>
</dbReference>
<dbReference type="GO" id="GO:0048066">
    <property type="term" value="P:developmental pigmentation"/>
    <property type="evidence" value="ECO:0007669"/>
    <property type="project" value="TreeGrafter"/>
</dbReference>
<feature type="domain" description="HPS5-like beta-propeller" evidence="2">
    <location>
        <begin position="49"/>
        <end position="411"/>
    </location>
</feature>
<dbReference type="Pfam" id="PF23756">
    <property type="entry name" value="Beta-prop_HPS5"/>
    <property type="match status" value="1"/>
</dbReference>
<organism evidence="3">
    <name type="scientific">Ascaris suum</name>
    <name type="common">Pig roundworm</name>
    <name type="synonym">Ascaris lumbricoides</name>
    <dbReference type="NCBI Taxonomy" id="6253"/>
    <lineage>
        <taxon>Eukaryota</taxon>
        <taxon>Metazoa</taxon>
        <taxon>Ecdysozoa</taxon>
        <taxon>Nematoda</taxon>
        <taxon>Chromadorea</taxon>
        <taxon>Rhabditida</taxon>
        <taxon>Spirurina</taxon>
        <taxon>Ascaridomorpha</taxon>
        <taxon>Ascaridoidea</taxon>
        <taxon>Ascarididae</taxon>
        <taxon>Ascaris</taxon>
    </lineage>
</organism>
<evidence type="ECO:0000256" key="1">
    <source>
        <dbReference type="SAM" id="MobiDB-lite"/>
    </source>
</evidence>
<feature type="region of interest" description="Disordered" evidence="1">
    <location>
        <begin position="575"/>
        <end position="602"/>
    </location>
</feature>
<name>F1KR88_ASCSU</name>
<feature type="compositionally biased region" description="Low complexity" evidence="1">
    <location>
        <begin position="1358"/>
        <end position="1378"/>
    </location>
</feature>
<dbReference type="InterPro" id="IPR056499">
    <property type="entry name" value="Beta-prop_HPS5-like"/>
</dbReference>
<proteinExistence type="evidence at transcript level"/>
<dbReference type="InterPro" id="IPR036322">
    <property type="entry name" value="WD40_repeat_dom_sf"/>
</dbReference>
<accession>F1KR88</accession>
<dbReference type="InterPro" id="IPR015943">
    <property type="entry name" value="WD40/YVTN_repeat-like_dom_sf"/>
</dbReference>
<reference evidence="3" key="1">
    <citation type="journal article" date="2011" name="Genome Res.">
        <title>Deep small RNA sequencing from the nematode Ascaris reveals conservation, functional diversification, and novel developmental profiles.</title>
        <authorList>
            <person name="Wang J."/>
            <person name="Czech B."/>
            <person name="Crunk A."/>
            <person name="Wallace A."/>
            <person name="Mitreva M."/>
            <person name="Hannon G.J."/>
            <person name="Davis R.E."/>
        </authorList>
    </citation>
    <scope>NUCLEOTIDE SEQUENCE</scope>
</reference>
<evidence type="ECO:0000259" key="2">
    <source>
        <dbReference type="Pfam" id="PF23756"/>
    </source>
</evidence>
<feature type="compositionally biased region" description="Acidic residues" evidence="1">
    <location>
        <begin position="589"/>
        <end position="600"/>
    </location>
</feature>
<dbReference type="CDD" id="cd16484">
    <property type="entry name" value="RING-H2_Vps"/>
    <property type="match status" value="1"/>
</dbReference>
<sequence>MSSAPIPDRSLRITATTSSSRVSKSNETQIPASNSDESSGRVEVTHVFLELTSLDELSFPTSSSSRIKYTCLDASPHYLAVGSSSGTVYLFSRYASKNRNRLSSVPVQIVSTKDGPVVKLAISPDEKYLVSASQRGPLTISALSNVGHSPTTVVSNTCHVGNVESGQPNHVTELRWSDDSRKIYAGDLKGQVSCTRIQGRKLFRSPCDVLLETDSEVVQIDVREECLLVSTLTRCCLCDLTTLHCVQVGKKLRQGRFGAMFYPKLRHHMSPEEERNLDAVAPHPQADNSTSPALIFASRPNGRLWEANSQGVVYSTHQYRNLSNISRFPIISFKEDFSRGNVLNEPLGKHLIFGRLHLIDCQRNSFVLTSGGSSLYLIDPTDGRFVLACDIDKNARISEYAVCGSDIFILSDETGKLRKLSLFTLQKAVEKLHWKQCFNQAAELICTVALQIERSGVVPWRSELLQDILTNSINSSANVSSSGSECTAAQREALQKLLDLREQQRSREEVASQFPSKRPRAVIHRLSTGIHRVVRIMDNSGYEDDFTFRAPSPLRQRSKSTPNIESSLKTVAWKRRSVPLKQSTPEGPPFEEEGDDEEHDAEQMRKQRIQEAFHLLDAESSNKGCLAGNGSADSLRTLLACGEQRVTFHSQVTLGDVPRDLIAAKKLLRLIADDEEKSEAKKSGSDDQCSLKQADHSLTANLSTDFACLFGRRDPLEGLSGCATSHAWSTEPVNVERMTVVKRPRKGARIVKAIKPLGRPVCITAEGDIHLSCNPVEGNDDYSADNGSKERLTQHMNNEHVAMLENKEMWEAVKECVHNRNSHSPAKVVINEGKLVVTSPINEPNLVTNVSTQHLDNSSPTNGANAVKNRVSNTLISSSYVIENNFVTDNKIRVSWSMASPTQNTQRHLLEKATNFTAVTNEDRRAQKKDVGHVRTSEKDDLSEDDTDERLMEVSEVTVTPTTISSTAVEEAQEASSNYCTNCRLHRSWPMVMTFGRAMSQLKVVADEFVYGGVPSCVEQWARLLTYYVHIVPAPQRDDKTLKVEVKALCEECAAFFDFGFQMKRKIVKMTEWLNRARKGGQEDKRAENIVRTSALAFDETMARKLFFKNDSIARKGSSSVDVVPSTSDAAQPPSSKWRFQGTRGCSFAIEMKDESDKNSVVINISSEVMKPSQQIIEREKDVTPTYLLNFAWISALTLSQLLLCMRLCEGIDAVFGLLMDNAMVMDRLSQQDWQWLAVLKAAEVERWKEIMPRQIVDGLLSELNIVSIKDVGPDLSDSKSEFSKRFHLGKQPPSSIIILVDGNCPCCTLPLKGRVSDNDCYVTSFHCGHSYHKVCLREANLSRCIRCEIERQRHRQQQQQQGSTLSSQCSSRRAISSGGTQTSVRHITVRTARVNVPSSQAPKMLRKT</sequence>
<dbReference type="PANTHER" id="PTHR23287:SF18">
    <property type="entry name" value="BLOC-2 COMPLEX MEMBER HPS5"/>
    <property type="match status" value="1"/>
</dbReference>
<feature type="region of interest" description="Disordered" evidence="1">
    <location>
        <begin position="1"/>
        <end position="38"/>
    </location>
</feature>
<feature type="region of interest" description="Disordered" evidence="1">
    <location>
        <begin position="1356"/>
        <end position="1409"/>
    </location>
</feature>
<dbReference type="GO" id="GO:0005737">
    <property type="term" value="C:cytoplasm"/>
    <property type="evidence" value="ECO:0007669"/>
    <property type="project" value="TreeGrafter"/>
</dbReference>
<dbReference type="Gene3D" id="2.130.10.10">
    <property type="entry name" value="YVTN repeat-like/Quinoprotein amine dehydrogenase"/>
    <property type="match status" value="1"/>
</dbReference>
<feature type="region of interest" description="Disordered" evidence="1">
    <location>
        <begin position="922"/>
        <end position="947"/>
    </location>
</feature>
<dbReference type="SUPFAM" id="SSF50978">
    <property type="entry name" value="WD40 repeat-like"/>
    <property type="match status" value="1"/>
</dbReference>
<feature type="compositionally biased region" description="Basic and acidic residues" evidence="1">
    <location>
        <begin position="922"/>
        <end position="940"/>
    </location>
</feature>
<protein>
    <submittedName>
        <fullName evidence="3">Hermansky-Pudlak syndrome 5 protein</fullName>
    </submittedName>
</protein>
<feature type="compositionally biased region" description="Polar residues" evidence="1">
    <location>
        <begin position="13"/>
        <end position="37"/>
    </location>
</feature>
<evidence type="ECO:0000313" key="3">
    <source>
        <dbReference type="EMBL" id="ADY40392.1"/>
    </source>
</evidence>